<dbReference type="CDD" id="cd05339">
    <property type="entry name" value="17beta-HSDXI-like_SDR_c"/>
    <property type="match status" value="1"/>
</dbReference>
<dbReference type="GO" id="GO:0052650">
    <property type="term" value="F:all-trans-retinol dehydrogenase (NADP+) activity"/>
    <property type="evidence" value="ECO:0007669"/>
    <property type="project" value="UniProtKB-EC"/>
</dbReference>
<evidence type="ECO:0000256" key="5">
    <source>
        <dbReference type="ARBA" id="ARBA00022857"/>
    </source>
</evidence>
<comment type="similarity">
    <text evidence="2 14">Belongs to the short-chain dehydrogenases/reductases (SDR) family.</text>
</comment>
<dbReference type="InterPro" id="IPR002347">
    <property type="entry name" value="SDR_fam"/>
</dbReference>
<evidence type="ECO:0000256" key="2">
    <source>
        <dbReference type="ARBA" id="ARBA00006484"/>
    </source>
</evidence>
<dbReference type="EMBL" id="SRLO01000027">
    <property type="protein sequence ID" value="TNN84391.1"/>
    <property type="molecule type" value="Genomic_DNA"/>
</dbReference>
<protein>
    <recommendedName>
        <fullName evidence="12">Short-chain dehydrogenase/reductase 3</fullName>
        <ecNumber evidence="3">1.1.1.300</ecNumber>
    </recommendedName>
    <alternativeName>
        <fullName evidence="13">Retinal short-chain dehydrogenase/reductase 1</fullName>
    </alternativeName>
</protein>
<gene>
    <name evidence="15" type="primary">rdh10a_1</name>
    <name evidence="15" type="ORF">EYF80_005384</name>
</gene>
<evidence type="ECO:0000256" key="11">
    <source>
        <dbReference type="ARBA" id="ARBA00059620"/>
    </source>
</evidence>
<dbReference type="SUPFAM" id="SSF51735">
    <property type="entry name" value="NAD(P)-binding Rossmann-fold domains"/>
    <property type="match status" value="1"/>
</dbReference>
<dbReference type="InterPro" id="IPR020904">
    <property type="entry name" value="Sc_DH/Rdtase_CS"/>
</dbReference>
<evidence type="ECO:0000256" key="14">
    <source>
        <dbReference type="RuleBase" id="RU000363"/>
    </source>
</evidence>
<evidence type="ECO:0000256" key="13">
    <source>
        <dbReference type="ARBA" id="ARBA00082544"/>
    </source>
</evidence>
<comment type="caution">
    <text evidence="15">The sequence shown here is derived from an EMBL/GenBank/DDBJ whole genome shotgun (WGS) entry which is preliminary data.</text>
</comment>
<dbReference type="Pfam" id="PF00106">
    <property type="entry name" value="adh_short"/>
    <property type="match status" value="1"/>
</dbReference>
<dbReference type="Proteomes" id="UP000314294">
    <property type="component" value="Unassembled WGS sequence"/>
</dbReference>
<dbReference type="EC" id="1.1.1.300" evidence="3"/>
<sequence length="427" mass="47855">MRPTGGGEVVIDELEMMLLDVIYFILRNSVRVFLRPRTKPIDGELVLITGSGGGLGRLFAQEFTKHGAEVVLWDVNSSPNEQTATLVRALGGKAHTYTVDVTNRADVYRSAELVRKDLGRDVTMLVNNAGVVAGERMLDCPDELIERTMKVNCHALFWTVKAFLPQMKAQNHGHIVTIASVLGLFSTPFVEDYCASKFAAVGFHESLAHELLAEEVEGVKTTLVCPYIVDTGMFEGCKIREEVEMLLPPLEPQYCVEQAMNAILIDQPLVCIPRLTYLPFLSRALLPWESNVVTYRFMGSDKCMLPFIESKKKQMANGPVKTTNRDHLNGAVQGLWQCAQVRLFECRFRRLRLRHFISQELQHLLCCVPLGHFLTRSHSFGSLVAHCHLYHGKSSDRRGEIRMGRAELLMGWLALSEGRVPAGQGML</sequence>
<name>A0A4Z2J385_9TELE</name>
<evidence type="ECO:0000256" key="8">
    <source>
        <dbReference type="ARBA" id="ARBA00023098"/>
    </source>
</evidence>
<evidence type="ECO:0000256" key="7">
    <source>
        <dbReference type="ARBA" id="ARBA00023002"/>
    </source>
</evidence>
<comment type="catalytic activity">
    <reaction evidence="10">
        <text>all-trans-retinol + NADP(+) = all-trans-retinal + NADPH + H(+)</text>
        <dbReference type="Rhea" id="RHEA:25033"/>
        <dbReference type="ChEBI" id="CHEBI:15378"/>
        <dbReference type="ChEBI" id="CHEBI:17336"/>
        <dbReference type="ChEBI" id="CHEBI:17898"/>
        <dbReference type="ChEBI" id="CHEBI:57783"/>
        <dbReference type="ChEBI" id="CHEBI:58349"/>
        <dbReference type="EC" id="1.1.1.300"/>
    </reaction>
</comment>
<dbReference type="PRINTS" id="PR00081">
    <property type="entry name" value="GDHRDH"/>
</dbReference>
<evidence type="ECO:0000256" key="12">
    <source>
        <dbReference type="ARBA" id="ARBA00068717"/>
    </source>
</evidence>
<dbReference type="AlphaFoldDB" id="A0A4Z2J385"/>
<evidence type="ECO:0000256" key="6">
    <source>
        <dbReference type="ARBA" id="ARBA00022989"/>
    </source>
</evidence>
<dbReference type="PANTHER" id="PTHR24322:SF691">
    <property type="entry name" value="RETINOL DEHYDROGENASE 10-LIKE"/>
    <property type="match status" value="1"/>
</dbReference>
<organism evidence="15 16">
    <name type="scientific">Liparis tanakae</name>
    <name type="common">Tanaka's snailfish</name>
    <dbReference type="NCBI Taxonomy" id="230148"/>
    <lineage>
        <taxon>Eukaryota</taxon>
        <taxon>Metazoa</taxon>
        <taxon>Chordata</taxon>
        <taxon>Craniata</taxon>
        <taxon>Vertebrata</taxon>
        <taxon>Euteleostomi</taxon>
        <taxon>Actinopterygii</taxon>
        <taxon>Neopterygii</taxon>
        <taxon>Teleostei</taxon>
        <taxon>Neoteleostei</taxon>
        <taxon>Acanthomorphata</taxon>
        <taxon>Eupercaria</taxon>
        <taxon>Perciformes</taxon>
        <taxon>Cottioidei</taxon>
        <taxon>Cottales</taxon>
        <taxon>Liparidae</taxon>
        <taxon>Liparis</taxon>
    </lineage>
</organism>
<evidence type="ECO:0000256" key="3">
    <source>
        <dbReference type="ARBA" id="ARBA00012852"/>
    </source>
</evidence>
<dbReference type="GO" id="GO:0005811">
    <property type="term" value="C:lipid droplet"/>
    <property type="evidence" value="ECO:0007669"/>
    <property type="project" value="TreeGrafter"/>
</dbReference>
<dbReference type="GO" id="GO:0016020">
    <property type="term" value="C:membrane"/>
    <property type="evidence" value="ECO:0007669"/>
    <property type="project" value="UniProtKB-SubCell"/>
</dbReference>
<keyword evidence="16" id="KW-1185">Reference proteome</keyword>
<evidence type="ECO:0000313" key="15">
    <source>
        <dbReference type="EMBL" id="TNN84391.1"/>
    </source>
</evidence>
<keyword evidence="6" id="KW-1133">Transmembrane helix</keyword>
<reference evidence="15 16" key="1">
    <citation type="submission" date="2019-03" db="EMBL/GenBank/DDBJ databases">
        <title>First draft genome of Liparis tanakae, snailfish: a comprehensive survey of snailfish specific genes.</title>
        <authorList>
            <person name="Kim W."/>
            <person name="Song I."/>
            <person name="Jeong J.-H."/>
            <person name="Kim D."/>
            <person name="Kim S."/>
            <person name="Ryu S."/>
            <person name="Song J.Y."/>
            <person name="Lee S.K."/>
        </authorList>
    </citation>
    <scope>NUCLEOTIDE SEQUENCE [LARGE SCALE GENOMIC DNA]</scope>
    <source>
        <tissue evidence="15">Muscle</tissue>
    </source>
</reference>
<dbReference type="FunFam" id="3.40.50.720:FF:000131">
    <property type="entry name" value="Short-chain dehydrogenase/reductase 3"/>
    <property type="match status" value="1"/>
</dbReference>
<evidence type="ECO:0000313" key="16">
    <source>
        <dbReference type="Proteomes" id="UP000314294"/>
    </source>
</evidence>
<dbReference type="PRINTS" id="PR00080">
    <property type="entry name" value="SDRFAMILY"/>
</dbReference>
<evidence type="ECO:0000256" key="4">
    <source>
        <dbReference type="ARBA" id="ARBA00022692"/>
    </source>
</evidence>
<proteinExistence type="inferred from homology"/>
<keyword evidence="7" id="KW-0560">Oxidoreductase</keyword>
<evidence type="ECO:0000256" key="1">
    <source>
        <dbReference type="ARBA" id="ARBA00004141"/>
    </source>
</evidence>
<comment type="function">
    <text evidence="11">Catalyzes the reduction of all-trans-retinal to all-trans-retinol in the presence of NADPH.</text>
</comment>
<dbReference type="OrthoDB" id="5840532at2759"/>
<evidence type="ECO:0000256" key="9">
    <source>
        <dbReference type="ARBA" id="ARBA00023136"/>
    </source>
</evidence>
<keyword evidence="5" id="KW-0521">NADP</keyword>
<dbReference type="Gene3D" id="3.40.50.720">
    <property type="entry name" value="NAD(P)-binding Rossmann-like Domain"/>
    <property type="match status" value="1"/>
</dbReference>
<dbReference type="PROSITE" id="PS00061">
    <property type="entry name" value="ADH_SHORT"/>
    <property type="match status" value="1"/>
</dbReference>
<accession>A0A4Z2J385</accession>
<dbReference type="InterPro" id="IPR036291">
    <property type="entry name" value="NAD(P)-bd_dom_sf"/>
</dbReference>
<keyword evidence="8" id="KW-0443">Lipid metabolism</keyword>
<keyword evidence="9" id="KW-0472">Membrane</keyword>
<evidence type="ECO:0000256" key="10">
    <source>
        <dbReference type="ARBA" id="ARBA00050568"/>
    </source>
</evidence>
<dbReference type="PANTHER" id="PTHR24322">
    <property type="entry name" value="PKSB"/>
    <property type="match status" value="1"/>
</dbReference>
<keyword evidence="4" id="KW-0812">Transmembrane</keyword>
<comment type="subcellular location">
    <subcellularLocation>
        <location evidence="1">Membrane</location>
        <topology evidence="1">Multi-pass membrane protein</topology>
    </subcellularLocation>
</comment>